<evidence type="ECO:0000256" key="2">
    <source>
        <dbReference type="ARBA" id="ARBA00024408"/>
    </source>
</evidence>
<comment type="caution">
    <text evidence="4">The sequence shown here is derived from an EMBL/GenBank/DDBJ whole genome shotgun (WGS) entry which is preliminary data.</text>
</comment>
<name>A0A427Y6B6_9TREE</name>
<proteinExistence type="inferred from homology"/>
<dbReference type="RefSeq" id="XP_028479391.1">
    <property type="nucleotide sequence ID" value="XM_028620419.1"/>
</dbReference>
<protein>
    <recommendedName>
        <fullName evidence="2">Trafficking protein particle complex subunit 2-like protein</fullName>
    </recommendedName>
</protein>
<evidence type="ECO:0000313" key="5">
    <source>
        <dbReference type="Proteomes" id="UP000279236"/>
    </source>
</evidence>
<dbReference type="AlphaFoldDB" id="A0A427Y6B6"/>
<keyword evidence="5" id="KW-1185">Reference proteome</keyword>
<dbReference type="SUPFAM" id="SSF64356">
    <property type="entry name" value="SNARE-like"/>
    <property type="match status" value="1"/>
</dbReference>
<feature type="region of interest" description="Disordered" evidence="3">
    <location>
        <begin position="134"/>
        <end position="155"/>
    </location>
</feature>
<dbReference type="GO" id="GO:0005737">
    <property type="term" value="C:cytoplasm"/>
    <property type="evidence" value="ECO:0007669"/>
    <property type="project" value="GOC"/>
</dbReference>
<dbReference type="InterPro" id="IPR006722">
    <property type="entry name" value="Sedlin"/>
</dbReference>
<comment type="similarity">
    <text evidence="1">Belongs to the TRAPP small subunits family. Sedlin subfamily.</text>
</comment>
<dbReference type="PANTHER" id="PTHR12403">
    <property type="entry name" value="TRAFFICKING PROTEIN PARTICLE COMPLEX SUBUNIT 2"/>
    <property type="match status" value="1"/>
</dbReference>
<dbReference type="EMBL" id="RSCE01000002">
    <property type="protein sequence ID" value="RSH86606.1"/>
    <property type="molecule type" value="Genomic_DNA"/>
</dbReference>
<dbReference type="GeneID" id="39589419"/>
<dbReference type="OrthoDB" id="18320at2759"/>
<dbReference type="CDD" id="cd14854">
    <property type="entry name" value="TRAPPC2L"/>
    <property type="match status" value="1"/>
</dbReference>
<accession>A0A427Y6B6</accession>
<dbReference type="GO" id="GO:0006888">
    <property type="term" value="P:endoplasmic reticulum to Golgi vesicle-mediated transport"/>
    <property type="evidence" value="ECO:0007669"/>
    <property type="project" value="InterPro"/>
</dbReference>
<dbReference type="STRING" id="105984.A0A427Y6B6"/>
<evidence type="ECO:0000256" key="1">
    <source>
        <dbReference type="ARBA" id="ARBA00006626"/>
    </source>
</evidence>
<sequence>MDRPTTVPLHLTSLAILAPSNAPLYVHAFTGKDDELRAYHLAHAAVDVIEERIVVNSSPNRPADSYLGLLFCMEDMAFYGFQTNTKLRIVLSVALVDAPIKDADIVAIFRVVHQLILQATHNPFISLPATFKATPAPPVPESTTPTPGNGGGKEKDIVDEAADAVAEATARLAVDADGKELRNEPVPDDTMFACGPDDLRPEWFQGQRFTRGVERLGDMLSGARP</sequence>
<gene>
    <name evidence="4" type="ORF">EHS24_004876</name>
</gene>
<dbReference type="Gene3D" id="3.30.450.70">
    <property type="match status" value="1"/>
</dbReference>
<organism evidence="4 5">
    <name type="scientific">Apiotrichum porosum</name>
    <dbReference type="NCBI Taxonomy" id="105984"/>
    <lineage>
        <taxon>Eukaryota</taxon>
        <taxon>Fungi</taxon>
        <taxon>Dikarya</taxon>
        <taxon>Basidiomycota</taxon>
        <taxon>Agaricomycotina</taxon>
        <taxon>Tremellomycetes</taxon>
        <taxon>Trichosporonales</taxon>
        <taxon>Trichosporonaceae</taxon>
        <taxon>Apiotrichum</taxon>
    </lineage>
</organism>
<dbReference type="Pfam" id="PF04628">
    <property type="entry name" value="Sedlin_N"/>
    <property type="match status" value="1"/>
</dbReference>
<evidence type="ECO:0000256" key="3">
    <source>
        <dbReference type="SAM" id="MobiDB-lite"/>
    </source>
</evidence>
<dbReference type="Proteomes" id="UP000279236">
    <property type="component" value="Unassembled WGS sequence"/>
</dbReference>
<dbReference type="InterPro" id="IPR044760">
    <property type="entry name" value="TRAPPC2L"/>
</dbReference>
<evidence type="ECO:0000313" key="4">
    <source>
        <dbReference type="EMBL" id="RSH86606.1"/>
    </source>
</evidence>
<dbReference type="InterPro" id="IPR011012">
    <property type="entry name" value="Longin-like_dom_sf"/>
</dbReference>
<reference evidence="4 5" key="1">
    <citation type="submission" date="2018-11" db="EMBL/GenBank/DDBJ databases">
        <title>Genome sequence of Apiotrichum porosum DSM 27194.</title>
        <authorList>
            <person name="Aliyu H."/>
            <person name="Gorte O."/>
            <person name="Ochsenreither K."/>
        </authorList>
    </citation>
    <scope>NUCLEOTIDE SEQUENCE [LARGE SCALE GENOMIC DNA]</scope>
    <source>
        <strain evidence="4 5">DSM 27194</strain>
    </source>
</reference>